<accession>A0A1L9RBM8</accession>
<evidence type="ECO:0000256" key="1">
    <source>
        <dbReference type="SAM" id="SignalP"/>
    </source>
</evidence>
<dbReference type="VEuPathDB" id="FungiDB:ASPWEDRAFT_44411"/>
<dbReference type="GeneID" id="63752109"/>
<evidence type="ECO:0000313" key="3">
    <source>
        <dbReference type="Proteomes" id="UP000184383"/>
    </source>
</evidence>
<sequence>MLSVFLASCILTSVPYGVGLCSVGVSHTYHITYIIPDSFRLGCISQHSNDYLTPTEGFDATPPSP</sequence>
<protein>
    <recommendedName>
        <fullName evidence="4">Secreted protein</fullName>
    </recommendedName>
</protein>
<gene>
    <name evidence="2" type="ORF">ASPWEDRAFT_44411</name>
</gene>
<reference evidence="3" key="1">
    <citation type="journal article" date="2017" name="Genome Biol.">
        <title>Comparative genomics reveals high biological diversity and specific adaptations in the industrially and medically important fungal genus Aspergillus.</title>
        <authorList>
            <person name="de Vries R.P."/>
            <person name="Riley R."/>
            <person name="Wiebenga A."/>
            <person name="Aguilar-Osorio G."/>
            <person name="Amillis S."/>
            <person name="Uchima C.A."/>
            <person name="Anderluh G."/>
            <person name="Asadollahi M."/>
            <person name="Askin M."/>
            <person name="Barry K."/>
            <person name="Battaglia E."/>
            <person name="Bayram O."/>
            <person name="Benocci T."/>
            <person name="Braus-Stromeyer S.A."/>
            <person name="Caldana C."/>
            <person name="Canovas D."/>
            <person name="Cerqueira G.C."/>
            <person name="Chen F."/>
            <person name="Chen W."/>
            <person name="Choi C."/>
            <person name="Clum A."/>
            <person name="Dos Santos R.A."/>
            <person name="Damasio A.R."/>
            <person name="Diallinas G."/>
            <person name="Emri T."/>
            <person name="Fekete E."/>
            <person name="Flipphi M."/>
            <person name="Freyberg S."/>
            <person name="Gallo A."/>
            <person name="Gournas C."/>
            <person name="Habgood R."/>
            <person name="Hainaut M."/>
            <person name="Harispe M.L."/>
            <person name="Henrissat B."/>
            <person name="Hilden K.S."/>
            <person name="Hope R."/>
            <person name="Hossain A."/>
            <person name="Karabika E."/>
            <person name="Karaffa L."/>
            <person name="Karanyi Z."/>
            <person name="Krasevec N."/>
            <person name="Kuo A."/>
            <person name="Kusch H."/>
            <person name="LaButti K."/>
            <person name="Lagendijk E.L."/>
            <person name="Lapidus A."/>
            <person name="Levasseur A."/>
            <person name="Lindquist E."/>
            <person name="Lipzen A."/>
            <person name="Logrieco A.F."/>
            <person name="MacCabe A."/>
            <person name="Maekelae M.R."/>
            <person name="Malavazi I."/>
            <person name="Melin P."/>
            <person name="Meyer V."/>
            <person name="Mielnichuk N."/>
            <person name="Miskei M."/>
            <person name="Molnar A.P."/>
            <person name="Mule G."/>
            <person name="Ngan C.Y."/>
            <person name="Orejas M."/>
            <person name="Orosz E."/>
            <person name="Ouedraogo J.P."/>
            <person name="Overkamp K.M."/>
            <person name="Park H.-S."/>
            <person name="Perrone G."/>
            <person name="Piumi F."/>
            <person name="Punt P.J."/>
            <person name="Ram A.F."/>
            <person name="Ramon A."/>
            <person name="Rauscher S."/>
            <person name="Record E."/>
            <person name="Riano-Pachon D.M."/>
            <person name="Robert V."/>
            <person name="Roehrig J."/>
            <person name="Ruller R."/>
            <person name="Salamov A."/>
            <person name="Salih N.S."/>
            <person name="Samson R.A."/>
            <person name="Sandor E."/>
            <person name="Sanguinetti M."/>
            <person name="Schuetze T."/>
            <person name="Sepcic K."/>
            <person name="Shelest E."/>
            <person name="Sherlock G."/>
            <person name="Sophianopoulou V."/>
            <person name="Squina F.M."/>
            <person name="Sun H."/>
            <person name="Susca A."/>
            <person name="Todd R.B."/>
            <person name="Tsang A."/>
            <person name="Unkles S.E."/>
            <person name="van de Wiele N."/>
            <person name="van Rossen-Uffink D."/>
            <person name="Oliveira J.V."/>
            <person name="Vesth T.C."/>
            <person name="Visser J."/>
            <person name="Yu J.-H."/>
            <person name="Zhou M."/>
            <person name="Andersen M.R."/>
            <person name="Archer D.B."/>
            <person name="Baker S.E."/>
            <person name="Benoit I."/>
            <person name="Brakhage A.A."/>
            <person name="Braus G.H."/>
            <person name="Fischer R."/>
            <person name="Frisvad J.C."/>
            <person name="Goldman G.H."/>
            <person name="Houbraken J."/>
            <person name="Oakley B."/>
            <person name="Pocsi I."/>
            <person name="Scazzocchio C."/>
            <person name="Seiboth B."/>
            <person name="vanKuyk P.A."/>
            <person name="Wortman J."/>
            <person name="Dyer P.S."/>
            <person name="Grigoriev I.V."/>
        </authorList>
    </citation>
    <scope>NUCLEOTIDE SEQUENCE [LARGE SCALE GENOMIC DNA]</scope>
    <source>
        <strain evidence="3">DTO 134E9</strain>
    </source>
</reference>
<proteinExistence type="predicted"/>
<evidence type="ECO:0000313" key="2">
    <source>
        <dbReference type="EMBL" id="OJJ32319.1"/>
    </source>
</evidence>
<keyword evidence="3" id="KW-1185">Reference proteome</keyword>
<organism evidence="2 3">
    <name type="scientific">Aspergillus wentii DTO 134E9</name>
    <dbReference type="NCBI Taxonomy" id="1073089"/>
    <lineage>
        <taxon>Eukaryota</taxon>
        <taxon>Fungi</taxon>
        <taxon>Dikarya</taxon>
        <taxon>Ascomycota</taxon>
        <taxon>Pezizomycotina</taxon>
        <taxon>Eurotiomycetes</taxon>
        <taxon>Eurotiomycetidae</taxon>
        <taxon>Eurotiales</taxon>
        <taxon>Aspergillaceae</taxon>
        <taxon>Aspergillus</taxon>
        <taxon>Aspergillus subgen. Cremei</taxon>
    </lineage>
</organism>
<feature type="chain" id="PRO_5012454041" description="Secreted protein" evidence="1">
    <location>
        <begin position="20"/>
        <end position="65"/>
    </location>
</feature>
<dbReference type="AlphaFoldDB" id="A0A1L9RBM8"/>
<feature type="signal peptide" evidence="1">
    <location>
        <begin position="1"/>
        <end position="19"/>
    </location>
</feature>
<keyword evidence="1" id="KW-0732">Signal</keyword>
<dbReference type="RefSeq" id="XP_040685996.1">
    <property type="nucleotide sequence ID" value="XM_040836261.1"/>
</dbReference>
<name>A0A1L9RBM8_ASPWE</name>
<dbReference type="Proteomes" id="UP000184383">
    <property type="component" value="Unassembled WGS sequence"/>
</dbReference>
<dbReference type="EMBL" id="KV878215">
    <property type="protein sequence ID" value="OJJ32319.1"/>
    <property type="molecule type" value="Genomic_DNA"/>
</dbReference>
<evidence type="ECO:0008006" key="4">
    <source>
        <dbReference type="Google" id="ProtNLM"/>
    </source>
</evidence>